<evidence type="ECO:0000313" key="8">
    <source>
        <dbReference type="Proteomes" id="UP000078116"/>
    </source>
</evidence>
<dbReference type="InterPro" id="IPR004437">
    <property type="entry name" value="ParB/RepB/Spo0J"/>
</dbReference>
<dbReference type="AlphaFoldDB" id="A0A1A9N2X5"/>
<dbReference type="EMBL" id="LXKA01000342">
    <property type="protein sequence ID" value="OAJ55316.1"/>
    <property type="molecule type" value="Genomic_DNA"/>
</dbReference>
<evidence type="ECO:0000256" key="2">
    <source>
        <dbReference type="ARBA" id="ARBA00023125"/>
    </source>
</evidence>
<dbReference type="CDD" id="cd16393">
    <property type="entry name" value="SPO0J_N"/>
    <property type="match status" value="1"/>
</dbReference>
<dbReference type="PANTHER" id="PTHR33375:SF1">
    <property type="entry name" value="CHROMOSOME-PARTITIONING PROTEIN PARB-RELATED"/>
    <property type="match status" value="1"/>
</dbReference>
<dbReference type="FunFam" id="3.90.1530.30:FF:000001">
    <property type="entry name" value="Chromosome partitioning protein ParB"/>
    <property type="match status" value="1"/>
</dbReference>
<feature type="compositionally biased region" description="Basic and acidic residues" evidence="3">
    <location>
        <begin position="26"/>
        <end position="39"/>
    </location>
</feature>
<dbReference type="Proteomes" id="UP000078116">
    <property type="component" value="Unassembled WGS sequence"/>
</dbReference>
<dbReference type="RefSeq" id="WP_064271369.1">
    <property type="nucleotide sequence ID" value="NZ_LXJZ01000213.1"/>
</dbReference>
<dbReference type="SUPFAM" id="SSF110849">
    <property type="entry name" value="ParB/Sulfiredoxin"/>
    <property type="match status" value="1"/>
</dbReference>
<dbReference type="SUPFAM" id="SSF109709">
    <property type="entry name" value="KorB DNA-binding domain-like"/>
    <property type="match status" value="1"/>
</dbReference>
<keyword evidence="7" id="KW-1185">Reference proteome</keyword>
<dbReference type="Gene3D" id="1.10.10.2830">
    <property type="match status" value="1"/>
</dbReference>
<dbReference type="InterPro" id="IPR050336">
    <property type="entry name" value="Chromosome_partition/occlusion"/>
</dbReference>
<dbReference type="OrthoDB" id="8702972at2"/>
<keyword evidence="2" id="KW-0238">DNA-binding</keyword>
<dbReference type="GO" id="GO:0003677">
    <property type="term" value="F:DNA binding"/>
    <property type="evidence" value="ECO:0007669"/>
    <property type="project" value="UniProtKB-KW"/>
</dbReference>
<proteinExistence type="inferred from homology"/>
<evidence type="ECO:0000313" key="5">
    <source>
        <dbReference type="EMBL" id="OAJ53587.1"/>
    </source>
</evidence>
<evidence type="ECO:0000313" key="7">
    <source>
        <dbReference type="Proteomes" id="UP000077961"/>
    </source>
</evidence>
<evidence type="ECO:0000313" key="6">
    <source>
        <dbReference type="EMBL" id="OAJ55316.1"/>
    </source>
</evidence>
<dbReference type="InterPro" id="IPR003115">
    <property type="entry name" value="ParB_N"/>
</dbReference>
<sequence length="330" mass="36379">MEAGTVSNNSNIRDQMLAKTANLRSTAERTPDANRRASRTETAPGMAGALAAAQLRVQELESTGTSSQLPVAALVPNPWQPRRVFNEAKLSELAESIREVGLMQPIVVRRVESAYQIVAGERRWRAHKILGLENIKTVVIECSDQDMIILALVENMDRDDLTDYEVAISIRRSESEFPSRKRLAEAVGLSRTGLYQFLAFEKLPDFIKRDLDLQPTLLGCNAAEEVVSALKKHGSDAESAALELWPDVVKGDLAQGKFGPAIVAMATRRASGTTARERLIEKFFAGKDQAGSITKDVNSFTVKIKTASLTEAQETRIRQLISELYKGEPR</sequence>
<evidence type="ECO:0000256" key="3">
    <source>
        <dbReference type="SAM" id="MobiDB-lite"/>
    </source>
</evidence>
<evidence type="ECO:0000256" key="1">
    <source>
        <dbReference type="ARBA" id="ARBA00006295"/>
    </source>
</evidence>
<dbReference type="Gene3D" id="3.90.1530.30">
    <property type="match status" value="1"/>
</dbReference>
<dbReference type="GO" id="GO:0007059">
    <property type="term" value="P:chromosome segregation"/>
    <property type="evidence" value="ECO:0007669"/>
    <property type="project" value="TreeGrafter"/>
</dbReference>
<protein>
    <submittedName>
        <fullName evidence="6">Chromosome partitioning protein ParB</fullName>
    </submittedName>
</protein>
<gene>
    <name evidence="5" type="ORF">A6V36_37010</name>
    <name evidence="6" type="ORF">A6V37_33075</name>
</gene>
<evidence type="ECO:0000259" key="4">
    <source>
        <dbReference type="SMART" id="SM00470"/>
    </source>
</evidence>
<reference evidence="7 8" key="1">
    <citation type="submission" date="2016-04" db="EMBL/GenBank/DDBJ databases">
        <title>Reclassification of Paraburkholderia panaciterrae (Farh et al. 2015) Dobritsa &amp; Samadpour 2016 as a later homotypic synonym of Paraburkholderia ginsengiterrae (Farh et al. 2015) Dobritsa &amp; Samadpour 2016.</title>
        <authorList>
            <person name="Dobritsa A.P."/>
            <person name="Kutumbaka K."/>
            <person name="Samadpour M."/>
        </authorList>
    </citation>
    <scope>NUCLEOTIDE SEQUENCE [LARGE SCALE GENOMIC DNA]</scope>
    <source>
        <strain evidence="6 8">DCY85</strain>
        <strain evidence="5 7">DCY85-1</strain>
    </source>
</reference>
<dbReference type="EMBL" id="LXJZ01000213">
    <property type="protein sequence ID" value="OAJ53587.1"/>
    <property type="molecule type" value="Genomic_DNA"/>
</dbReference>
<dbReference type="Pfam" id="PF02195">
    <property type="entry name" value="ParB_N"/>
    <property type="match status" value="1"/>
</dbReference>
<feature type="domain" description="ParB-like N-terminal" evidence="4">
    <location>
        <begin position="67"/>
        <end position="156"/>
    </location>
</feature>
<name>A0A1A9N2X5_9BURK</name>
<dbReference type="STRING" id="1462993.A6V36_37010"/>
<dbReference type="SMART" id="SM00470">
    <property type="entry name" value="ParB"/>
    <property type="match status" value="1"/>
</dbReference>
<comment type="caution">
    <text evidence="6">The sequence shown here is derived from an EMBL/GenBank/DDBJ whole genome shotgun (WGS) entry which is preliminary data.</text>
</comment>
<dbReference type="PANTHER" id="PTHR33375">
    <property type="entry name" value="CHROMOSOME-PARTITIONING PROTEIN PARB-RELATED"/>
    <property type="match status" value="1"/>
</dbReference>
<dbReference type="Proteomes" id="UP000077961">
    <property type="component" value="Unassembled WGS sequence"/>
</dbReference>
<organism evidence="6 8">
    <name type="scientific">Paraburkholderia ginsengiterrae</name>
    <dbReference type="NCBI Taxonomy" id="1462993"/>
    <lineage>
        <taxon>Bacteria</taxon>
        <taxon>Pseudomonadati</taxon>
        <taxon>Pseudomonadota</taxon>
        <taxon>Betaproteobacteria</taxon>
        <taxon>Burkholderiales</taxon>
        <taxon>Burkholderiaceae</taxon>
        <taxon>Paraburkholderia</taxon>
    </lineage>
</organism>
<dbReference type="GO" id="GO:0005694">
    <property type="term" value="C:chromosome"/>
    <property type="evidence" value="ECO:0007669"/>
    <property type="project" value="TreeGrafter"/>
</dbReference>
<comment type="similarity">
    <text evidence="1">Belongs to the ParB family.</text>
</comment>
<accession>A0A1A9N2X5</accession>
<dbReference type="InterPro" id="IPR036086">
    <property type="entry name" value="ParB/Sulfiredoxin_sf"/>
</dbReference>
<dbReference type="NCBIfam" id="TIGR00180">
    <property type="entry name" value="parB_part"/>
    <property type="match status" value="1"/>
</dbReference>
<feature type="region of interest" description="Disordered" evidence="3">
    <location>
        <begin position="20"/>
        <end position="44"/>
    </location>
</feature>